<feature type="domain" description="Major facilitator superfamily (MFS) profile" evidence="7">
    <location>
        <begin position="9"/>
        <end position="244"/>
    </location>
</feature>
<feature type="non-terminal residue" evidence="8">
    <location>
        <position position="244"/>
    </location>
</feature>
<evidence type="ECO:0000256" key="2">
    <source>
        <dbReference type="ARBA" id="ARBA00022448"/>
    </source>
</evidence>
<evidence type="ECO:0000256" key="1">
    <source>
        <dbReference type="ARBA" id="ARBA00004141"/>
    </source>
</evidence>
<evidence type="ECO:0000256" key="3">
    <source>
        <dbReference type="ARBA" id="ARBA00022692"/>
    </source>
</evidence>
<evidence type="ECO:0000256" key="5">
    <source>
        <dbReference type="ARBA" id="ARBA00023136"/>
    </source>
</evidence>
<evidence type="ECO:0000256" key="4">
    <source>
        <dbReference type="ARBA" id="ARBA00022989"/>
    </source>
</evidence>
<feature type="transmembrane region" description="Helical" evidence="6">
    <location>
        <begin position="76"/>
        <end position="94"/>
    </location>
</feature>
<dbReference type="SUPFAM" id="SSF103473">
    <property type="entry name" value="MFS general substrate transporter"/>
    <property type="match status" value="1"/>
</dbReference>
<dbReference type="PROSITE" id="PS50850">
    <property type="entry name" value="MFS"/>
    <property type="match status" value="1"/>
</dbReference>
<gene>
    <name evidence="8" type="ORF">METZ01_LOCUS276809</name>
</gene>
<feature type="transmembrane region" description="Helical" evidence="6">
    <location>
        <begin position="136"/>
        <end position="156"/>
    </location>
</feature>
<dbReference type="InterPro" id="IPR020846">
    <property type="entry name" value="MFS_dom"/>
</dbReference>
<keyword evidence="5 6" id="KW-0472">Membrane</keyword>
<dbReference type="AlphaFoldDB" id="A0A382KK24"/>
<dbReference type="GO" id="GO:0022857">
    <property type="term" value="F:transmembrane transporter activity"/>
    <property type="evidence" value="ECO:0007669"/>
    <property type="project" value="InterPro"/>
</dbReference>
<feature type="transmembrane region" description="Helical" evidence="6">
    <location>
        <begin position="6"/>
        <end position="22"/>
    </location>
</feature>
<dbReference type="InterPro" id="IPR044770">
    <property type="entry name" value="MFS_spinster-like"/>
</dbReference>
<protein>
    <recommendedName>
        <fullName evidence="7">Major facilitator superfamily (MFS) profile domain-containing protein</fullName>
    </recommendedName>
</protein>
<dbReference type="PANTHER" id="PTHR23505:SF79">
    <property type="entry name" value="PROTEIN SPINSTER"/>
    <property type="match status" value="1"/>
</dbReference>
<keyword evidence="2" id="KW-0813">Transport</keyword>
<keyword evidence="3 6" id="KW-0812">Transmembrane</keyword>
<proteinExistence type="predicted"/>
<reference evidence="8" key="1">
    <citation type="submission" date="2018-05" db="EMBL/GenBank/DDBJ databases">
        <authorList>
            <person name="Lanie J.A."/>
            <person name="Ng W.-L."/>
            <person name="Kazmierczak K.M."/>
            <person name="Andrzejewski T.M."/>
            <person name="Davidsen T.M."/>
            <person name="Wayne K.J."/>
            <person name="Tettelin H."/>
            <person name="Glass J.I."/>
            <person name="Rusch D."/>
            <person name="Podicherti R."/>
            <person name="Tsui H.-C.T."/>
            <person name="Winkler M.E."/>
        </authorList>
    </citation>
    <scope>NUCLEOTIDE SEQUENCE</scope>
</reference>
<name>A0A382KK24_9ZZZZ</name>
<feature type="transmembrane region" description="Helical" evidence="6">
    <location>
        <begin position="215"/>
        <end position="235"/>
    </location>
</feature>
<dbReference type="InterPro" id="IPR011701">
    <property type="entry name" value="MFS"/>
</dbReference>
<sequence>MRVYSPHFYLAFFLFLNIFNFIDRNLLIAFAPQIKSDFNLTNVEWGLLTGVYFLFFYSVFGIFMGVLGDKFNRMKIAAAGVFLWSLMTAFTGMAKNFAHLIVARALIGVGESALTPNSISMLSDVYNQNKRGTASAIYYLGIPLGVGLAMLIASIFGPMFGWRAVFISLGLIGVGLAIITYFLIEPIKGQLDNPSQNDKKSMSVREIFSLTKSTLYNSKSLTLIIVGSIFLHIPLGPGNFEVLW</sequence>
<feature type="transmembrane region" description="Helical" evidence="6">
    <location>
        <begin position="43"/>
        <end position="64"/>
    </location>
</feature>
<feature type="transmembrane region" description="Helical" evidence="6">
    <location>
        <begin position="162"/>
        <end position="184"/>
    </location>
</feature>
<accession>A0A382KK24</accession>
<dbReference type="Pfam" id="PF07690">
    <property type="entry name" value="MFS_1"/>
    <property type="match status" value="1"/>
</dbReference>
<dbReference type="InterPro" id="IPR036259">
    <property type="entry name" value="MFS_trans_sf"/>
</dbReference>
<comment type="subcellular location">
    <subcellularLocation>
        <location evidence="1">Membrane</location>
        <topology evidence="1">Multi-pass membrane protein</topology>
    </subcellularLocation>
</comment>
<dbReference type="Gene3D" id="1.20.1250.20">
    <property type="entry name" value="MFS general substrate transporter like domains"/>
    <property type="match status" value="1"/>
</dbReference>
<organism evidence="8">
    <name type="scientific">marine metagenome</name>
    <dbReference type="NCBI Taxonomy" id="408172"/>
    <lineage>
        <taxon>unclassified sequences</taxon>
        <taxon>metagenomes</taxon>
        <taxon>ecological metagenomes</taxon>
    </lineage>
</organism>
<evidence type="ECO:0000256" key="6">
    <source>
        <dbReference type="SAM" id="Phobius"/>
    </source>
</evidence>
<dbReference type="PANTHER" id="PTHR23505">
    <property type="entry name" value="SPINSTER"/>
    <property type="match status" value="1"/>
</dbReference>
<evidence type="ECO:0000259" key="7">
    <source>
        <dbReference type="PROSITE" id="PS50850"/>
    </source>
</evidence>
<dbReference type="EMBL" id="UINC01080737">
    <property type="protein sequence ID" value="SVC23955.1"/>
    <property type="molecule type" value="Genomic_DNA"/>
</dbReference>
<keyword evidence="4 6" id="KW-1133">Transmembrane helix</keyword>
<dbReference type="GO" id="GO:0016020">
    <property type="term" value="C:membrane"/>
    <property type="evidence" value="ECO:0007669"/>
    <property type="project" value="UniProtKB-SubCell"/>
</dbReference>
<evidence type="ECO:0000313" key="8">
    <source>
        <dbReference type="EMBL" id="SVC23955.1"/>
    </source>
</evidence>